<dbReference type="Proteomes" id="UP000758603">
    <property type="component" value="Unassembled WGS sequence"/>
</dbReference>
<keyword evidence="4" id="KW-1185">Reference proteome</keyword>
<dbReference type="RefSeq" id="XP_045950843.1">
    <property type="nucleotide sequence ID" value="XM_046104399.1"/>
</dbReference>
<keyword evidence="2" id="KW-1133">Transmembrane helix</keyword>
<organism evidence="3 4">
    <name type="scientific">Truncatella angustata</name>
    <dbReference type="NCBI Taxonomy" id="152316"/>
    <lineage>
        <taxon>Eukaryota</taxon>
        <taxon>Fungi</taxon>
        <taxon>Dikarya</taxon>
        <taxon>Ascomycota</taxon>
        <taxon>Pezizomycotina</taxon>
        <taxon>Sordariomycetes</taxon>
        <taxon>Xylariomycetidae</taxon>
        <taxon>Amphisphaeriales</taxon>
        <taxon>Sporocadaceae</taxon>
        <taxon>Truncatella</taxon>
    </lineage>
</organism>
<feature type="transmembrane region" description="Helical" evidence="2">
    <location>
        <begin position="200"/>
        <end position="218"/>
    </location>
</feature>
<evidence type="ECO:0000256" key="1">
    <source>
        <dbReference type="SAM" id="MobiDB-lite"/>
    </source>
</evidence>
<feature type="region of interest" description="Disordered" evidence="1">
    <location>
        <begin position="447"/>
        <end position="485"/>
    </location>
</feature>
<accession>A0A9P8U7P3</accession>
<reference evidence="3" key="1">
    <citation type="journal article" date="2021" name="Nat. Commun.">
        <title>Genetic determinants of endophytism in the Arabidopsis root mycobiome.</title>
        <authorList>
            <person name="Mesny F."/>
            <person name="Miyauchi S."/>
            <person name="Thiergart T."/>
            <person name="Pickel B."/>
            <person name="Atanasova L."/>
            <person name="Karlsson M."/>
            <person name="Huettel B."/>
            <person name="Barry K.W."/>
            <person name="Haridas S."/>
            <person name="Chen C."/>
            <person name="Bauer D."/>
            <person name="Andreopoulos W."/>
            <person name="Pangilinan J."/>
            <person name="LaButti K."/>
            <person name="Riley R."/>
            <person name="Lipzen A."/>
            <person name="Clum A."/>
            <person name="Drula E."/>
            <person name="Henrissat B."/>
            <person name="Kohler A."/>
            <person name="Grigoriev I.V."/>
            <person name="Martin F.M."/>
            <person name="Hacquard S."/>
        </authorList>
    </citation>
    <scope>NUCLEOTIDE SEQUENCE</scope>
    <source>
        <strain evidence="3">MPI-SDFR-AT-0073</strain>
    </source>
</reference>
<evidence type="ECO:0000313" key="3">
    <source>
        <dbReference type="EMBL" id="KAH6638571.1"/>
    </source>
</evidence>
<dbReference type="OrthoDB" id="3021074at2759"/>
<feature type="transmembrane region" description="Helical" evidence="2">
    <location>
        <begin position="168"/>
        <end position="188"/>
    </location>
</feature>
<comment type="caution">
    <text evidence="3">The sequence shown here is derived from an EMBL/GenBank/DDBJ whole genome shotgun (WGS) entry which is preliminary data.</text>
</comment>
<sequence>MNIFNMYADYLLRLATDNAHILTQRTKRLAFILILLCLLIFTVFSGLYLYVPTEAQKRIPQYVTTSNFTAQAITCGYPASGQYGTSSTSVYVIMLTTAFFVRRVRWLSTAMAASAMTYAGVASIHLMVLFSVNNRVAKDKQPYDCTQVSIGSGNETISICAGNFDPDYIIAGSLVGEGLLAILPAATWSQTFKSAEGAPILVLWTALLATGHIFFNIITPNAFINYQICPIGSKEPLPRSNYEAGPEDAAWHEKLDAILRNDPLGGTGCIYSCFSPERAYLGRQSQEIGVFEASLSNRYTSSARRGTGITFWLLYAILSFAVVILRHKPCRHDIWNQVKQEWRELLRLRRPLRLDACTRCKVEMVIQALGVCSYLGYVGLCFEEFAHIPNAEPFSAVGQWGVSATVFIVLIAAGVSRLAKLLGESIREGSPSATTPPVGGQAITSTVQQGHIASSRSTDDTPLMDVPSRQVSRTDAREERTRTGN</sequence>
<dbReference type="GeneID" id="70133290"/>
<dbReference type="AlphaFoldDB" id="A0A9P8U7P3"/>
<gene>
    <name evidence="3" type="ORF">BKA67DRAFT_588864</name>
</gene>
<keyword evidence="2" id="KW-0472">Membrane</keyword>
<feature type="compositionally biased region" description="Basic and acidic residues" evidence="1">
    <location>
        <begin position="472"/>
        <end position="485"/>
    </location>
</feature>
<proteinExistence type="predicted"/>
<keyword evidence="2" id="KW-0812">Transmembrane</keyword>
<protein>
    <submittedName>
        <fullName evidence="3">Uncharacterized protein</fullName>
    </submittedName>
</protein>
<feature type="compositionally biased region" description="Polar residues" evidence="1">
    <location>
        <begin position="447"/>
        <end position="456"/>
    </location>
</feature>
<evidence type="ECO:0000256" key="2">
    <source>
        <dbReference type="SAM" id="Phobius"/>
    </source>
</evidence>
<feature type="transmembrane region" description="Helical" evidence="2">
    <location>
        <begin position="29"/>
        <end position="51"/>
    </location>
</feature>
<dbReference type="EMBL" id="JAGPXC010000015">
    <property type="protein sequence ID" value="KAH6638571.1"/>
    <property type="molecule type" value="Genomic_DNA"/>
</dbReference>
<feature type="transmembrane region" description="Helical" evidence="2">
    <location>
        <begin position="113"/>
        <end position="132"/>
    </location>
</feature>
<evidence type="ECO:0000313" key="4">
    <source>
        <dbReference type="Proteomes" id="UP000758603"/>
    </source>
</evidence>
<feature type="transmembrane region" description="Helical" evidence="2">
    <location>
        <begin position="400"/>
        <end position="419"/>
    </location>
</feature>
<feature type="transmembrane region" description="Helical" evidence="2">
    <location>
        <begin position="309"/>
        <end position="325"/>
    </location>
</feature>
<name>A0A9P8U7P3_9PEZI</name>